<protein>
    <recommendedName>
        <fullName evidence="1">PIN domain-containing protein</fullName>
    </recommendedName>
</protein>
<feature type="domain" description="PIN" evidence="1">
    <location>
        <begin position="3"/>
        <end position="61"/>
    </location>
</feature>
<dbReference type="AlphaFoldDB" id="X1I414"/>
<reference evidence="2" key="1">
    <citation type="journal article" date="2014" name="Front. Microbiol.">
        <title>High frequency of phylogenetically diverse reductive dehalogenase-homologous genes in deep subseafloor sedimentary metagenomes.</title>
        <authorList>
            <person name="Kawai M."/>
            <person name="Futagami T."/>
            <person name="Toyoda A."/>
            <person name="Takaki Y."/>
            <person name="Nishi S."/>
            <person name="Hori S."/>
            <person name="Arai W."/>
            <person name="Tsubouchi T."/>
            <person name="Morono Y."/>
            <person name="Uchiyama I."/>
            <person name="Ito T."/>
            <person name="Fujiyama A."/>
            <person name="Inagaki F."/>
            <person name="Takami H."/>
        </authorList>
    </citation>
    <scope>NUCLEOTIDE SEQUENCE</scope>
    <source>
        <strain evidence="2">Expedition CK06-06</strain>
    </source>
</reference>
<evidence type="ECO:0000313" key="2">
    <source>
        <dbReference type="EMBL" id="GAH60839.1"/>
    </source>
</evidence>
<gene>
    <name evidence="2" type="ORF">S03H2_27328</name>
</gene>
<evidence type="ECO:0000259" key="1">
    <source>
        <dbReference type="Pfam" id="PF13470"/>
    </source>
</evidence>
<sequence length="65" mass="7685">MKKVLVDTDVIYDLLAKREPYYTFAARLFTKADHNKVKLFISALTIANMHYMLSRLKSDKEARKY</sequence>
<dbReference type="Gene3D" id="3.40.50.1010">
    <property type="entry name" value="5'-nuclease"/>
    <property type="match status" value="1"/>
</dbReference>
<comment type="caution">
    <text evidence="2">The sequence shown here is derived from an EMBL/GenBank/DDBJ whole genome shotgun (WGS) entry which is preliminary data.</text>
</comment>
<dbReference type="InterPro" id="IPR002716">
    <property type="entry name" value="PIN_dom"/>
</dbReference>
<organism evidence="2">
    <name type="scientific">marine sediment metagenome</name>
    <dbReference type="NCBI Taxonomy" id="412755"/>
    <lineage>
        <taxon>unclassified sequences</taxon>
        <taxon>metagenomes</taxon>
        <taxon>ecological metagenomes</taxon>
    </lineage>
</organism>
<dbReference type="SUPFAM" id="SSF88723">
    <property type="entry name" value="PIN domain-like"/>
    <property type="match status" value="1"/>
</dbReference>
<dbReference type="EMBL" id="BARU01016444">
    <property type="protein sequence ID" value="GAH60839.1"/>
    <property type="molecule type" value="Genomic_DNA"/>
</dbReference>
<accession>X1I414</accession>
<dbReference type="Pfam" id="PF13470">
    <property type="entry name" value="PIN_3"/>
    <property type="match status" value="1"/>
</dbReference>
<proteinExistence type="predicted"/>
<name>X1I414_9ZZZZ</name>
<dbReference type="InterPro" id="IPR029060">
    <property type="entry name" value="PIN-like_dom_sf"/>
</dbReference>